<comment type="caution">
    <text evidence="4">The sequence shown here is derived from an EMBL/GenBank/DDBJ whole genome shotgun (WGS) entry which is preliminary data.</text>
</comment>
<feature type="compositionally biased region" description="Polar residues" evidence="2">
    <location>
        <begin position="123"/>
        <end position="135"/>
    </location>
</feature>
<dbReference type="Pfam" id="PF07282">
    <property type="entry name" value="Cas12f1-like_TNB"/>
    <property type="match status" value="1"/>
</dbReference>
<evidence type="ECO:0000259" key="3">
    <source>
        <dbReference type="Pfam" id="PF07282"/>
    </source>
</evidence>
<dbReference type="EMBL" id="NEXD01000060">
    <property type="protein sequence ID" value="PSN84846.1"/>
    <property type="molecule type" value="Genomic_DNA"/>
</dbReference>
<evidence type="ECO:0000256" key="1">
    <source>
        <dbReference type="ARBA" id="ARBA00023125"/>
    </source>
</evidence>
<organism evidence="4 5">
    <name type="scientific">Candidatus Marsarchaeota G1 archaeon BE_D</name>
    <dbReference type="NCBI Taxonomy" id="1978156"/>
    <lineage>
        <taxon>Archaea</taxon>
        <taxon>Candidatus Marsarchaeota</taxon>
        <taxon>Candidatus Marsarchaeota group 1</taxon>
    </lineage>
</organism>
<accession>A0A2R6AEN3</accession>
<gene>
    <name evidence="4" type="ORF">B9Q02_08555</name>
</gene>
<feature type="domain" description="Cas12f1-like TNB" evidence="3">
    <location>
        <begin position="29"/>
        <end position="89"/>
    </location>
</feature>
<proteinExistence type="predicted"/>
<dbReference type="AlphaFoldDB" id="A0A2R6AEN3"/>
<reference evidence="4 5" key="1">
    <citation type="submission" date="2017-04" db="EMBL/GenBank/DDBJ databases">
        <title>Novel microbial lineages endemic to geothermal iron-oxide mats fill important gaps in the evolutionary history of Archaea.</title>
        <authorList>
            <person name="Jay Z.J."/>
            <person name="Beam J.P."/>
            <person name="Dlakic M."/>
            <person name="Rusch D.B."/>
            <person name="Kozubal M.A."/>
            <person name="Inskeep W.P."/>
        </authorList>
    </citation>
    <scope>NUCLEOTIDE SEQUENCE [LARGE SCALE GENOMIC DNA]</scope>
    <source>
        <strain evidence="4">BE_D</strain>
    </source>
</reference>
<sequence>MLEDLNVQDLIQKSENKKRRRLRLYDFSFSEIRAVLEWEFRKRGKLVLPVPAYNSSRKCFLCGEINENFERIFNCPYCGFAIDRDLNACFKKRWEPPVVAWKASPTTSSSLSWVEGARGSGDSGSSTKRGSSQFA</sequence>
<evidence type="ECO:0000256" key="2">
    <source>
        <dbReference type="SAM" id="MobiDB-lite"/>
    </source>
</evidence>
<keyword evidence="1" id="KW-0238">DNA-binding</keyword>
<feature type="region of interest" description="Disordered" evidence="2">
    <location>
        <begin position="103"/>
        <end position="135"/>
    </location>
</feature>
<name>A0A2R6AEN3_9ARCH</name>
<dbReference type="GO" id="GO:0003677">
    <property type="term" value="F:DNA binding"/>
    <property type="evidence" value="ECO:0007669"/>
    <property type="project" value="UniProtKB-KW"/>
</dbReference>
<evidence type="ECO:0000313" key="5">
    <source>
        <dbReference type="Proteomes" id="UP000240569"/>
    </source>
</evidence>
<dbReference type="Proteomes" id="UP000240569">
    <property type="component" value="Unassembled WGS sequence"/>
</dbReference>
<dbReference type="InterPro" id="IPR010095">
    <property type="entry name" value="Cas12f1-like_TNB"/>
</dbReference>
<evidence type="ECO:0000313" key="4">
    <source>
        <dbReference type="EMBL" id="PSN84846.1"/>
    </source>
</evidence>
<protein>
    <recommendedName>
        <fullName evidence="3">Cas12f1-like TNB domain-containing protein</fullName>
    </recommendedName>
</protein>